<gene>
    <name evidence="3" type="ORF">Cadr_000029260</name>
</gene>
<feature type="repeat" description="LDL-receptor class B" evidence="1">
    <location>
        <begin position="168"/>
        <end position="210"/>
    </location>
</feature>
<evidence type="ECO:0000313" key="3">
    <source>
        <dbReference type="EMBL" id="KAB1254367.1"/>
    </source>
</evidence>
<dbReference type="SUPFAM" id="SSF63825">
    <property type="entry name" value="YWTD domain"/>
    <property type="match status" value="1"/>
</dbReference>
<dbReference type="Proteomes" id="UP000299084">
    <property type="component" value="Unassembled WGS sequence"/>
</dbReference>
<organism evidence="3 4">
    <name type="scientific">Camelus dromedarius</name>
    <name type="common">Dromedary</name>
    <name type="synonym">Arabian camel</name>
    <dbReference type="NCBI Taxonomy" id="9838"/>
    <lineage>
        <taxon>Eukaryota</taxon>
        <taxon>Metazoa</taxon>
        <taxon>Chordata</taxon>
        <taxon>Craniata</taxon>
        <taxon>Vertebrata</taxon>
        <taxon>Euteleostomi</taxon>
        <taxon>Mammalia</taxon>
        <taxon>Eutheria</taxon>
        <taxon>Laurasiatheria</taxon>
        <taxon>Artiodactyla</taxon>
        <taxon>Tylopoda</taxon>
        <taxon>Camelidae</taxon>
        <taxon>Camelus</taxon>
    </lineage>
</organism>
<dbReference type="Pfam" id="PF14670">
    <property type="entry name" value="FXa_inhibition"/>
    <property type="match status" value="1"/>
</dbReference>
<keyword evidence="4" id="KW-1185">Reference proteome</keyword>
<dbReference type="Gene3D" id="2.120.10.30">
    <property type="entry name" value="TolB, C-terminal domain"/>
    <property type="match status" value="1"/>
</dbReference>
<dbReference type="SUPFAM" id="SSF57196">
    <property type="entry name" value="EGF/Laminin"/>
    <property type="match status" value="1"/>
</dbReference>
<dbReference type="InterPro" id="IPR011042">
    <property type="entry name" value="6-blade_b-propeller_TolB-like"/>
</dbReference>
<dbReference type="EMBL" id="JWIN03000034">
    <property type="protein sequence ID" value="KAB1254367.1"/>
    <property type="molecule type" value="Genomic_DNA"/>
</dbReference>
<reference evidence="3 4" key="1">
    <citation type="journal article" date="2019" name="Mol. Ecol. Resour.">
        <title>Improving Illumina assemblies with Hi-C and long reads: an example with the North African dromedary.</title>
        <authorList>
            <person name="Elbers J.P."/>
            <person name="Rogers M.F."/>
            <person name="Perelman P.L."/>
            <person name="Proskuryakova A.A."/>
            <person name="Serdyukova N.A."/>
            <person name="Johnson W.E."/>
            <person name="Horin P."/>
            <person name="Corander J."/>
            <person name="Murphy D."/>
            <person name="Burger P.A."/>
        </authorList>
    </citation>
    <scope>NUCLEOTIDE SEQUENCE [LARGE SCALE GENOMIC DNA]</scope>
    <source>
        <strain evidence="3">Drom800</strain>
        <tissue evidence="3">Blood</tissue>
    </source>
</reference>
<feature type="compositionally biased region" description="Polar residues" evidence="2">
    <location>
        <begin position="651"/>
        <end position="661"/>
    </location>
</feature>
<accession>A0A5N4C650</accession>
<dbReference type="InterPro" id="IPR000033">
    <property type="entry name" value="LDLR_classB_rpt"/>
</dbReference>
<name>A0A5N4C650_CAMDR</name>
<dbReference type="PANTHER" id="PTHR46513">
    <property type="entry name" value="VITELLOGENIN RECEPTOR-LIKE PROTEIN-RELATED-RELATED"/>
    <property type="match status" value="1"/>
</dbReference>
<dbReference type="InterPro" id="IPR050778">
    <property type="entry name" value="Cueball_EGF_LRP_Nidogen"/>
</dbReference>
<dbReference type="SMART" id="SM00135">
    <property type="entry name" value="LY"/>
    <property type="match status" value="5"/>
</dbReference>
<feature type="repeat" description="LDL-receptor class B" evidence="1">
    <location>
        <begin position="80"/>
        <end position="122"/>
    </location>
</feature>
<sequence length="661" mass="74054">MVIDEQQSPDIILPIHSLRNVRAIDYDPLDKQLYWIDSRQNMIRKAQEDGSQGFTVVVSSVPNQNLEIQPYDLSIDIYSRYIYWTCEATNVINVTRLDGRSIGVVLKGEQDRPRAIVVNPEKGYMYFTNLQERSPKIERAALDGTEREVLFFSGLSKPVALALDSRLGKLFWADSDLRRIESSDLSGANRIVLEDSNILQPVGLTVFENWLYWIDKQQQMIEKIDMTGREGRTKVQARIAQLSDIHAVKELNLQEYRQHPCAQDNGGCSHICLVKGDGTTRCSCPMHLVLLQDELLCGVSFTQNPQRVLLSSLLVSREKLTVSLWLGDAMGLLNVKTTVMSSIVLCAQSPSSSVPVGSVLMVHSDATEMRTAKTSPMRRTVKVSEIPRPGYRVLFPFSCVQFRETLTDDGDDEFSLDYVALKLPVGYPTEAIQKVVNYMDLTHLQYLSSFILGMSRGKSMISSLSIMGGSSGPPYDRAHVTGASSSSSSSTKGTYFPAVSSLFSFILNPPPSPATERSHYTMEFGYSSNSPSTHRSYSYRPYSYRHFAPPTTPCSTDVCDSDYAPSRRMTSVATAKGYTSDLNYDSEPVPPPPTPRSQYLSAEENYESCPPSPEVTEYKGNRTNKGITDQEYLGFIDTKKKKKEKKKLKSISEQQTIDTWK</sequence>
<evidence type="ECO:0000256" key="2">
    <source>
        <dbReference type="SAM" id="MobiDB-lite"/>
    </source>
</evidence>
<protein>
    <submittedName>
        <fullName evidence="3">Low-density lipoprotein receptor-related protein 6</fullName>
    </submittedName>
</protein>
<dbReference type="PROSITE" id="PS51120">
    <property type="entry name" value="LDLRB"/>
    <property type="match status" value="3"/>
</dbReference>
<comment type="caution">
    <text evidence="3">The sequence shown here is derived from an EMBL/GenBank/DDBJ whole genome shotgun (WGS) entry which is preliminary data.</text>
</comment>
<dbReference type="AlphaFoldDB" id="A0A5N4C650"/>
<evidence type="ECO:0000313" key="4">
    <source>
        <dbReference type="Proteomes" id="UP000299084"/>
    </source>
</evidence>
<proteinExistence type="predicted"/>
<dbReference type="FunFam" id="2.120.10.30:FF:000017">
    <property type="entry name" value="Low-density lipoprotein receptor-related protein 6"/>
    <property type="match status" value="1"/>
</dbReference>
<keyword evidence="3" id="KW-0675">Receptor</keyword>
<feature type="repeat" description="LDL-receptor class B" evidence="1">
    <location>
        <begin position="123"/>
        <end position="167"/>
    </location>
</feature>
<feature type="region of interest" description="Disordered" evidence="2">
    <location>
        <begin position="640"/>
        <end position="661"/>
    </location>
</feature>
<feature type="region of interest" description="Disordered" evidence="2">
    <location>
        <begin position="578"/>
        <end position="623"/>
    </location>
</feature>
<evidence type="ECO:0000256" key="1">
    <source>
        <dbReference type="PROSITE-ProRule" id="PRU00461"/>
    </source>
</evidence>
<dbReference type="Pfam" id="PF00058">
    <property type="entry name" value="Ldl_recept_b"/>
    <property type="match status" value="2"/>
</dbReference>
<feature type="compositionally biased region" description="Basic residues" evidence="2">
    <location>
        <begin position="640"/>
        <end position="649"/>
    </location>
</feature>
<keyword evidence="3" id="KW-0449">Lipoprotein</keyword>